<dbReference type="EMBL" id="RQTK01000549">
    <property type="protein sequence ID" value="RUS77825.1"/>
    <property type="molecule type" value="Genomic_DNA"/>
</dbReference>
<dbReference type="InterPro" id="IPR012338">
    <property type="entry name" value="Beta-lactam/transpept-like"/>
</dbReference>
<sequence>MSNPTTGALWQENTLSQAWSCTKGIVAFILAILADRGFLDYNERVIKYWPEFEQNGKANITIGVLFSHRAGLVSLGRQISLLEYRDKWPEIDRMLAAAKPEWEPGSRYMYHAYTFGMYADAIVRRVDPKHRNVSQFFRDEIAEPLGIDYYIGLPFDQNHRSTKAEYTSMLRLFFSTVVFRPDRWLWLPEALFRSRFQDSVSVLDIYDDMAAMEDPELRSVGLASMVGFGNARSLAQLYDYIGNNGSVQGKLLVSEKQMGYLVKPATCGVPVIVAPDFDFTVGLIDASIHGRKVVGHNGYGGQSGLADLREGVGLGYVTNFNSQYADRFDPRVLDLTQAFYNGLAKYKSMEGQ</sequence>
<reference evidence="2 3" key="1">
    <citation type="submission" date="2019-01" db="EMBL/GenBank/DDBJ databases">
        <title>A draft genome assembly of the solar-powered sea slug Elysia chlorotica.</title>
        <authorList>
            <person name="Cai H."/>
            <person name="Li Q."/>
            <person name="Fang X."/>
            <person name="Li J."/>
            <person name="Curtis N.E."/>
            <person name="Altenburger A."/>
            <person name="Shibata T."/>
            <person name="Feng M."/>
            <person name="Maeda T."/>
            <person name="Schwartz J.A."/>
            <person name="Shigenobu S."/>
            <person name="Lundholm N."/>
            <person name="Nishiyama T."/>
            <person name="Yang H."/>
            <person name="Hasebe M."/>
            <person name="Li S."/>
            <person name="Pierce S.K."/>
            <person name="Wang J."/>
        </authorList>
    </citation>
    <scope>NUCLEOTIDE SEQUENCE [LARGE SCALE GENOMIC DNA]</scope>
    <source>
        <strain evidence="2">EC2010</strain>
        <tissue evidence="2">Whole organism of an adult</tissue>
    </source>
</reference>
<dbReference type="Gene3D" id="3.40.710.10">
    <property type="entry name" value="DD-peptidase/beta-lactamase superfamily"/>
    <property type="match status" value="1"/>
</dbReference>
<dbReference type="PANTHER" id="PTHR43319:SF3">
    <property type="entry name" value="BETA-LACTAMASE-RELATED DOMAIN-CONTAINING PROTEIN"/>
    <property type="match status" value="1"/>
</dbReference>
<dbReference type="OrthoDB" id="5946976at2759"/>
<dbReference type="AlphaFoldDB" id="A0A433T8A1"/>
<dbReference type="Proteomes" id="UP000271974">
    <property type="component" value="Unassembled WGS sequence"/>
</dbReference>
<evidence type="ECO:0000313" key="3">
    <source>
        <dbReference type="Proteomes" id="UP000271974"/>
    </source>
</evidence>
<keyword evidence="3" id="KW-1185">Reference proteome</keyword>
<dbReference type="Pfam" id="PF00144">
    <property type="entry name" value="Beta-lactamase"/>
    <property type="match status" value="1"/>
</dbReference>
<dbReference type="SUPFAM" id="SSF56601">
    <property type="entry name" value="beta-lactamase/transpeptidase-like"/>
    <property type="match status" value="1"/>
</dbReference>
<feature type="domain" description="Beta-lactamase-related" evidence="1">
    <location>
        <begin position="5"/>
        <end position="327"/>
    </location>
</feature>
<evidence type="ECO:0000313" key="2">
    <source>
        <dbReference type="EMBL" id="RUS77825.1"/>
    </source>
</evidence>
<name>A0A433T8A1_ELYCH</name>
<dbReference type="STRING" id="188477.A0A433T8A1"/>
<proteinExistence type="predicted"/>
<comment type="caution">
    <text evidence="2">The sequence shown here is derived from an EMBL/GenBank/DDBJ whole genome shotgun (WGS) entry which is preliminary data.</text>
</comment>
<evidence type="ECO:0000259" key="1">
    <source>
        <dbReference type="Pfam" id="PF00144"/>
    </source>
</evidence>
<accession>A0A433T8A1</accession>
<dbReference type="PANTHER" id="PTHR43319">
    <property type="entry name" value="BETA-LACTAMASE-RELATED"/>
    <property type="match status" value="1"/>
</dbReference>
<dbReference type="InterPro" id="IPR052907">
    <property type="entry name" value="Beta-lactamase/esterase"/>
</dbReference>
<organism evidence="2 3">
    <name type="scientific">Elysia chlorotica</name>
    <name type="common">Eastern emerald elysia</name>
    <name type="synonym">Sea slug</name>
    <dbReference type="NCBI Taxonomy" id="188477"/>
    <lineage>
        <taxon>Eukaryota</taxon>
        <taxon>Metazoa</taxon>
        <taxon>Spiralia</taxon>
        <taxon>Lophotrochozoa</taxon>
        <taxon>Mollusca</taxon>
        <taxon>Gastropoda</taxon>
        <taxon>Heterobranchia</taxon>
        <taxon>Euthyneura</taxon>
        <taxon>Panpulmonata</taxon>
        <taxon>Sacoglossa</taxon>
        <taxon>Placobranchoidea</taxon>
        <taxon>Plakobranchidae</taxon>
        <taxon>Elysia</taxon>
    </lineage>
</organism>
<gene>
    <name evidence="2" type="ORF">EGW08_014418</name>
</gene>
<dbReference type="InterPro" id="IPR001466">
    <property type="entry name" value="Beta-lactam-related"/>
</dbReference>
<protein>
    <recommendedName>
        <fullName evidence="1">Beta-lactamase-related domain-containing protein</fullName>
    </recommendedName>
</protein>